<dbReference type="EMBL" id="CP144751">
    <property type="protein sequence ID" value="WVZ86073.1"/>
    <property type="molecule type" value="Genomic_DNA"/>
</dbReference>
<evidence type="ECO:0000259" key="1">
    <source>
        <dbReference type="PROSITE" id="PS50878"/>
    </source>
</evidence>
<dbReference type="AlphaFoldDB" id="A0AAQ3U652"/>
<protein>
    <recommendedName>
        <fullName evidence="1">Reverse transcriptase domain-containing protein</fullName>
    </recommendedName>
</protein>
<evidence type="ECO:0000313" key="2">
    <source>
        <dbReference type="EMBL" id="WVZ86073.1"/>
    </source>
</evidence>
<name>A0AAQ3U652_PASNO</name>
<proteinExistence type="predicted"/>
<dbReference type="PROSITE" id="PS50878">
    <property type="entry name" value="RT_POL"/>
    <property type="match status" value="1"/>
</dbReference>
<organism evidence="2 3">
    <name type="scientific">Paspalum notatum var. saurae</name>
    <dbReference type="NCBI Taxonomy" id="547442"/>
    <lineage>
        <taxon>Eukaryota</taxon>
        <taxon>Viridiplantae</taxon>
        <taxon>Streptophyta</taxon>
        <taxon>Embryophyta</taxon>
        <taxon>Tracheophyta</taxon>
        <taxon>Spermatophyta</taxon>
        <taxon>Magnoliopsida</taxon>
        <taxon>Liliopsida</taxon>
        <taxon>Poales</taxon>
        <taxon>Poaceae</taxon>
        <taxon>PACMAD clade</taxon>
        <taxon>Panicoideae</taxon>
        <taxon>Andropogonodae</taxon>
        <taxon>Paspaleae</taxon>
        <taxon>Paspalinae</taxon>
        <taxon>Paspalum</taxon>
    </lineage>
</organism>
<dbReference type="InterPro" id="IPR043502">
    <property type="entry name" value="DNA/RNA_pol_sf"/>
</dbReference>
<dbReference type="Gene3D" id="3.60.10.10">
    <property type="entry name" value="Endonuclease/exonuclease/phosphatase"/>
    <property type="match status" value="1"/>
</dbReference>
<feature type="domain" description="Reverse transcriptase" evidence="1">
    <location>
        <begin position="347"/>
        <end position="623"/>
    </location>
</feature>
<keyword evidence="3" id="KW-1185">Reference proteome</keyword>
<reference evidence="2 3" key="1">
    <citation type="submission" date="2024-02" db="EMBL/GenBank/DDBJ databases">
        <title>High-quality chromosome-scale genome assembly of Pensacola bahiagrass (Paspalum notatum Flugge var. saurae).</title>
        <authorList>
            <person name="Vega J.M."/>
            <person name="Podio M."/>
            <person name="Orjuela J."/>
            <person name="Siena L.A."/>
            <person name="Pessino S.C."/>
            <person name="Combes M.C."/>
            <person name="Mariac C."/>
            <person name="Albertini E."/>
            <person name="Pupilli F."/>
            <person name="Ortiz J.P.A."/>
            <person name="Leblanc O."/>
        </authorList>
    </citation>
    <scope>NUCLEOTIDE SEQUENCE [LARGE SCALE GENOMIC DNA]</scope>
    <source>
        <strain evidence="2">R1</strain>
        <tissue evidence="2">Leaf</tissue>
    </source>
</reference>
<dbReference type="CDD" id="cd01650">
    <property type="entry name" value="RT_nLTR_like"/>
    <property type="match status" value="1"/>
</dbReference>
<dbReference type="PANTHER" id="PTHR19446">
    <property type="entry name" value="REVERSE TRANSCRIPTASES"/>
    <property type="match status" value="1"/>
</dbReference>
<dbReference type="InterPro" id="IPR000477">
    <property type="entry name" value="RT_dom"/>
</dbReference>
<dbReference type="SUPFAM" id="SSF56672">
    <property type="entry name" value="DNA/RNA polymerases"/>
    <property type="match status" value="1"/>
</dbReference>
<accession>A0AAQ3U652</accession>
<dbReference type="InterPro" id="IPR036691">
    <property type="entry name" value="Endo/exonu/phosph_ase_sf"/>
</dbReference>
<gene>
    <name evidence="2" type="ORF">U9M48_032914</name>
</gene>
<evidence type="ECO:0000313" key="3">
    <source>
        <dbReference type="Proteomes" id="UP001341281"/>
    </source>
</evidence>
<dbReference type="Pfam" id="PF00078">
    <property type="entry name" value="RVT_1"/>
    <property type="match status" value="1"/>
</dbReference>
<dbReference type="Proteomes" id="UP001341281">
    <property type="component" value="Chromosome 07"/>
</dbReference>
<sequence>MPWLICGDFNMIRYAHEKNNGNFRASEAAAFNDVFHALCLLELPLHDRQYTWSNRRDTPTLERLDRALFNLSWDAVLPNTTLSSLTRSTSDHVPLKITINTSVPKSRIFCFENSWKIKLGFQDMVGAAWCLHDPPENAAASLSLRLKRVRSHSKAWCWRLTSSGQREKDCKLVIRFLDVVEECRSLSPSELILRSVVASSLSRAVEEKILHWRQRSKVSVALEGDENSRFFHACASSRLRQNKIQSLEHDDVILTTHSQKERLLLDFYTNLLGSARETAWNFDLRDLYPARVPGLDSLDIAFTRGEIEAVFKHLDCNSSPGPDGFGPSFYRCTWTCTGPTLVELFESFFSRQAELERINRSYIVLLPKKETACTPEAFRPICLQNCPIKAITKALTFRLQKFIPLLVGGNQTRFVKNRCIAENYAYAMDLVHCCHARKAPTVLLKLDFHKAFDSVSWDSLILILRQKGFSDLWCNWMLDILVSGKSSILLNGVPGPWITCRNGLRQGDPISPYLFIIVADVLRQLLHHRGTSLHLCHPLLPGEPCPVLQYADDTIIFLQASSEAMASVKSVLDDFARATGLVINYSKTTFLPIALESDFAAHLASSLNTTVSSFPQPYLGLPLTPHKILSSDFFPLIASCDKYLAGWKTTLEQAG</sequence>
<dbReference type="SUPFAM" id="SSF56219">
    <property type="entry name" value="DNase I-like"/>
    <property type="match status" value="1"/>
</dbReference>